<dbReference type="AlphaFoldDB" id="A0A0S1MIC9"/>
<accession>A0A0S1MIC9</accession>
<sequence length="42" mass="4317">MGSSIRSGINLLSTLIQLSISLVGPLGTFGFERTPAISTAPL</sequence>
<protein>
    <submittedName>
        <fullName evidence="1">Uncharacterized protein</fullName>
    </submittedName>
</protein>
<reference evidence="1" key="1">
    <citation type="submission" date="2015-07" db="EMBL/GenBank/DDBJ databases">
        <title>Elucidating the P. pachyrhizi secretome and potential effectors.</title>
        <authorList>
            <person name="de Carvalho M.C.C.G."/>
            <person name="Nascimento L.C."/>
            <person name="Darben L.M."/>
            <person name="Polizel-Podanosqui A.M."/>
            <person name="Lopes-Caitar V.S."/>
            <person name="Rocha C.S."/>
            <person name="Qi M."/>
            <person name="Carazolle M."/>
            <person name="Kuwahara M.K."/>
            <person name="Pereira G.A.G."/>
            <person name="Abdelnoor R.V."/>
            <person name="Whitham S.A."/>
            <person name="Marcelino-Guimaraes F.C."/>
        </authorList>
    </citation>
    <scope>NUCLEOTIDE SEQUENCE</scope>
</reference>
<evidence type="ECO:0000313" key="1">
    <source>
        <dbReference type="EMBL" id="ALL40646.1"/>
    </source>
</evidence>
<dbReference type="EMBL" id="KT246555">
    <property type="protein sequence ID" value="ALL40646.1"/>
    <property type="molecule type" value="mRNA"/>
</dbReference>
<organism evidence="1">
    <name type="scientific">Phakopsora pachyrhizi</name>
    <name type="common">Asian soybean rust disease fungus</name>
    <dbReference type="NCBI Taxonomy" id="170000"/>
    <lineage>
        <taxon>Eukaryota</taxon>
        <taxon>Fungi</taxon>
        <taxon>Dikarya</taxon>
        <taxon>Basidiomycota</taxon>
        <taxon>Pucciniomycotina</taxon>
        <taxon>Pucciniomycetes</taxon>
        <taxon>Pucciniales</taxon>
        <taxon>Phakopsoraceae</taxon>
        <taxon>Phakopsora</taxon>
    </lineage>
</organism>
<proteinExistence type="evidence at transcript level"/>
<name>A0A0S1MIC9_PHAPC</name>